<evidence type="ECO:0000256" key="11">
    <source>
        <dbReference type="ARBA" id="ARBA00022840"/>
    </source>
</evidence>
<evidence type="ECO:0000256" key="3">
    <source>
        <dbReference type="ARBA" id="ARBA00004496"/>
    </source>
</evidence>
<reference evidence="17" key="1">
    <citation type="submission" date="2023-06" db="EMBL/GenBank/DDBJ databases">
        <title>Genomic of Agaribacillus aureum.</title>
        <authorList>
            <person name="Wang G."/>
        </authorList>
    </citation>
    <scope>NUCLEOTIDE SEQUENCE</scope>
    <source>
        <strain evidence="17">BMA12</strain>
    </source>
</reference>
<comment type="catalytic activity">
    <reaction evidence="1 16">
        <text>(R)-pantothenate + ATP = (R)-4'-phosphopantothenate + ADP + H(+)</text>
        <dbReference type="Rhea" id="RHEA:16373"/>
        <dbReference type="ChEBI" id="CHEBI:10986"/>
        <dbReference type="ChEBI" id="CHEBI:15378"/>
        <dbReference type="ChEBI" id="CHEBI:29032"/>
        <dbReference type="ChEBI" id="CHEBI:30616"/>
        <dbReference type="ChEBI" id="CHEBI:456216"/>
        <dbReference type="EC" id="2.7.1.33"/>
    </reaction>
</comment>
<comment type="subcellular location">
    <subcellularLocation>
        <location evidence="3 16">Cytoplasm</location>
    </subcellularLocation>
</comment>
<evidence type="ECO:0000256" key="10">
    <source>
        <dbReference type="ARBA" id="ARBA00022777"/>
    </source>
</evidence>
<evidence type="ECO:0000256" key="5">
    <source>
        <dbReference type="ARBA" id="ARBA00011738"/>
    </source>
</evidence>
<evidence type="ECO:0000256" key="14">
    <source>
        <dbReference type="ARBA" id="ARBA00038036"/>
    </source>
</evidence>
<evidence type="ECO:0000256" key="6">
    <source>
        <dbReference type="ARBA" id="ARBA00012102"/>
    </source>
</evidence>
<comment type="subunit">
    <text evidence="5 16">Homodimer.</text>
</comment>
<keyword evidence="8 16" id="KW-0808">Transferase</keyword>
<evidence type="ECO:0000256" key="12">
    <source>
        <dbReference type="ARBA" id="ARBA00022958"/>
    </source>
</evidence>
<gene>
    <name evidence="16" type="primary">coaX</name>
    <name evidence="17" type="ORF">QQ020_29155</name>
</gene>
<evidence type="ECO:0000256" key="9">
    <source>
        <dbReference type="ARBA" id="ARBA00022741"/>
    </source>
</evidence>
<dbReference type="SUPFAM" id="SSF53067">
    <property type="entry name" value="Actin-like ATPase domain"/>
    <property type="match status" value="2"/>
</dbReference>
<comment type="cofactor">
    <cofactor evidence="2">
        <name>K(+)</name>
        <dbReference type="ChEBI" id="CHEBI:29103"/>
    </cofactor>
</comment>
<comment type="function">
    <text evidence="16">Catalyzes the phosphorylation of pantothenate (Pan), the first step in CoA biosynthesis.</text>
</comment>
<feature type="binding site" evidence="16">
    <location>
        <position position="83"/>
    </location>
    <ligand>
        <name>substrate</name>
    </ligand>
</feature>
<keyword evidence="16" id="KW-0479">Metal-binding</keyword>
<keyword evidence="11 16" id="KW-0067">ATP-binding</keyword>
<dbReference type="RefSeq" id="WP_346761509.1">
    <property type="nucleotide sequence ID" value="NZ_JAUJEB010000008.1"/>
</dbReference>
<dbReference type="PANTHER" id="PTHR34265">
    <property type="entry name" value="TYPE III PANTOTHENATE KINASE"/>
    <property type="match status" value="1"/>
</dbReference>
<dbReference type="EC" id="2.7.1.33" evidence="6 16"/>
<feature type="binding site" evidence="16">
    <location>
        <position position="168"/>
    </location>
    <ligand>
        <name>substrate</name>
    </ligand>
</feature>
<protein>
    <recommendedName>
        <fullName evidence="15 16">Type III pantothenate kinase</fullName>
        <ecNumber evidence="6 16">2.7.1.33</ecNumber>
    </recommendedName>
    <alternativeName>
        <fullName evidence="16">PanK-III</fullName>
    </alternativeName>
    <alternativeName>
        <fullName evidence="16">Pantothenic acid kinase</fullName>
    </alternativeName>
</protein>
<feature type="binding site" evidence="16">
    <location>
        <position position="116"/>
    </location>
    <ligand>
        <name>ATP</name>
        <dbReference type="ChEBI" id="CHEBI:30616"/>
    </ligand>
</feature>
<keyword evidence="7 16" id="KW-0963">Cytoplasm</keyword>
<sequence length="240" mass="26007">MNFAIDLGNTSVKCGIFEGSELIEKLEGLSIDQLIDTINGRLPKNVILSSVHQEVTAIANKIVDEVNCLIMSHHVPIPITNGYLTKDTLGLDRLAGAVGANSLFPDQHNLVVDAGTCITYDLVSKEGQYEGGAISPGVHLRFRSIHEFTARLPLVEVEEQVPLLGRSTKESILSGILHGTAAEITQMIRMYASKFADLRIIICGGDSRLLKRNLSSDVTFVPDLVLIGLNTILGYNVEGI</sequence>
<feature type="binding site" evidence="16">
    <location>
        <position position="113"/>
    </location>
    <ligand>
        <name>K(+)</name>
        <dbReference type="ChEBI" id="CHEBI:29103"/>
    </ligand>
</feature>
<evidence type="ECO:0000313" key="18">
    <source>
        <dbReference type="Proteomes" id="UP001172083"/>
    </source>
</evidence>
<dbReference type="InterPro" id="IPR004619">
    <property type="entry name" value="Type_III_PanK"/>
</dbReference>
<comment type="caution">
    <text evidence="17">The sequence shown here is derived from an EMBL/GenBank/DDBJ whole genome shotgun (WGS) entry which is preliminary data.</text>
</comment>
<keyword evidence="9 16" id="KW-0547">Nucleotide-binding</keyword>
<keyword evidence="12 16" id="KW-0630">Potassium</keyword>
<evidence type="ECO:0000256" key="15">
    <source>
        <dbReference type="ARBA" id="ARBA00040883"/>
    </source>
</evidence>
<proteinExistence type="inferred from homology"/>
<organism evidence="17 18">
    <name type="scientific">Agaribacillus aureus</name>
    <dbReference type="NCBI Taxonomy" id="3051825"/>
    <lineage>
        <taxon>Bacteria</taxon>
        <taxon>Pseudomonadati</taxon>
        <taxon>Bacteroidota</taxon>
        <taxon>Cytophagia</taxon>
        <taxon>Cytophagales</taxon>
        <taxon>Splendidivirgaceae</taxon>
        <taxon>Agaribacillus</taxon>
    </lineage>
</organism>
<feature type="active site" description="Proton acceptor" evidence="16">
    <location>
        <position position="92"/>
    </location>
</feature>
<feature type="binding site" evidence="16">
    <location>
        <begin position="6"/>
        <end position="13"/>
    </location>
    <ligand>
        <name>ATP</name>
        <dbReference type="ChEBI" id="CHEBI:30616"/>
    </ligand>
</feature>
<accession>A0ABT8LIG7</accession>
<evidence type="ECO:0000256" key="7">
    <source>
        <dbReference type="ARBA" id="ARBA00022490"/>
    </source>
</evidence>
<dbReference type="NCBIfam" id="TIGR00671">
    <property type="entry name" value="baf"/>
    <property type="match status" value="1"/>
</dbReference>
<name>A0ABT8LIG7_9BACT</name>
<keyword evidence="13 16" id="KW-0173">Coenzyme A biosynthesis</keyword>
<dbReference type="GO" id="GO:0004594">
    <property type="term" value="F:pantothenate kinase activity"/>
    <property type="evidence" value="ECO:0007669"/>
    <property type="project" value="UniProtKB-EC"/>
</dbReference>
<dbReference type="Gene3D" id="3.30.420.40">
    <property type="match status" value="1"/>
</dbReference>
<comment type="similarity">
    <text evidence="14 16">Belongs to the type III pantothenate kinase family.</text>
</comment>
<dbReference type="Pfam" id="PF03309">
    <property type="entry name" value="Pan_kinase"/>
    <property type="match status" value="1"/>
</dbReference>
<keyword evidence="10 16" id="KW-0418">Kinase</keyword>
<evidence type="ECO:0000256" key="2">
    <source>
        <dbReference type="ARBA" id="ARBA00001958"/>
    </source>
</evidence>
<dbReference type="Proteomes" id="UP001172083">
    <property type="component" value="Unassembled WGS sequence"/>
</dbReference>
<evidence type="ECO:0000256" key="16">
    <source>
        <dbReference type="HAMAP-Rule" id="MF_01274"/>
    </source>
</evidence>
<dbReference type="EMBL" id="JAUJEB010000008">
    <property type="protein sequence ID" value="MDN5216171.1"/>
    <property type="molecule type" value="Genomic_DNA"/>
</dbReference>
<evidence type="ECO:0000256" key="8">
    <source>
        <dbReference type="ARBA" id="ARBA00022679"/>
    </source>
</evidence>
<comment type="pathway">
    <text evidence="4 16">Cofactor biosynthesis; coenzyme A biosynthesis; CoA from (R)-pantothenate: step 1/5.</text>
</comment>
<evidence type="ECO:0000313" key="17">
    <source>
        <dbReference type="EMBL" id="MDN5216171.1"/>
    </source>
</evidence>
<evidence type="ECO:0000256" key="13">
    <source>
        <dbReference type="ARBA" id="ARBA00022993"/>
    </source>
</evidence>
<feature type="binding site" evidence="16">
    <location>
        <begin position="90"/>
        <end position="93"/>
    </location>
    <ligand>
        <name>substrate</name>
    </ligand>
</feature>
<dbReference type="CDD" id="cd24015">
    <property type="entry name" value="ASKHA_NBD_PanK-III"/>
    <property type="match status" value="1"/>
</dbReference>
<comment type="cofactor">
    <cofactor evidence="16">
        <name>NH4(+)</name>
        <dbReference type="ChEBI" id="CHEBI:28938"/>
    </cofactor>
    <cofactor evidence="16">
        <name>K(+)</name>
        <dbReference type="ChEBI" id="CHEBI:29103"/>
    </cofactor>
    <text evidence="16">A monovalent cation. Ammonium or potassium.</text>
</comment>
<dbReference type="HAMAP" id="MF_01274">
    <property type="entry name" value="Pantothen_kinase_3"/>
    <property type="match status" value="1"/>
</dbReference>
<evidence type="ECO:0000256" key="4">
    <source>
        <dbReference type="ARBA" id="ARBA00005225"/>
    </source>
</evidence>
<dbReference type="InterPro" id="IPR043129">
    <property type="entry name" value="ATPase_NBD"/>
</dbReference>
<keyword evidence="18" id="KW-1185">Reference proteome</keyword>
<dbReference type="PANTHER" id="PTHR34265:SF1">
    <property type="entry name" value="TYPE III PANTOTHENATE KINASE"/>
    <property type="match status" value="1"/>
</dbReference>
<evidence type="ECO:0000256" key="1">
    <source>
        <dbReference type="ARBA" id="ARBA00001206"/>
    </source>
</evidence>